<dbReference type="Gene3D" id="1.25.40.10">
    <property type="entry name" value="Tetratricopeptide repeat domain"/>
    <property type="match status" value="1"/>
</dbReference>
<sequence length="54" mass="6128">GDKALFNLALVYEKTGKKQEAIRAWKNYLTLVLEGENAQMAKEHIAVLEREKAP</sequence>
<evidence type="ECO:0008006" key="3">
    <source>
        <dbReference type="Google" id="ProtNLM"/>
    </source>
</evidence>
<proteinExistence type="predicted"/>
<dbReference type="EMBL" id="JACPSX010000039">
    <property type="protein sequence ID" value="MBI3013900.1"/>
    <property type="molecule type" value="Genomic_DNA"/>
</dbReference>
<dbReference type="InterPro" id="IPR011990">
    <property type="entry name" value="TPR-like_helical_dom_sf"/>
</dbReference>
<reference evidence="1" key="1">
    <citation type="submission" date="2020-07" db="EMBL/GenBank/DDBJ databases">
        <title>Huge and variable diversity of episymbiotic CPR bacteria and DPANN archaea in groundwater ecosystems.</title>
        <authorList>
            <person name="He C.Y."/>
            <person name="Keren R."/>
            <person name="Whittaker M."/>
            <person name="Farag I.F."/>
            <person name="Doudna J."/>
            <person name="Cate J.H.D."/>
            <person name="Banfield J.F."/>
        </authorList>
    </citation>
    <scope>NUCLEOTIDE SEQUENCE</scope>
    <source>
        <strain evidence="1">NC_groundwater_717_Ag_S-0.2um_59_8</strain>
    </source>
</reference>
<organism evidence="1 2">
    <name type="scientific">Tectimicrobiota bacterium</name>
    <dbReference type="NCBI Taxonomy" id="2528274"/>
    <lineage>
        <taxon>Bacteria</taxon>
        <taxon>Pseudomonadati</taxon>
        <taxon>Nitrospinota/Tectimicrobiota group</taxon>
        <taxon>Candidatus Tectimicrobiota</taxon>
    </lineage>
</organism>
<gene>
    <name evidence="1" type="ORF">HYY65_02280</name>
</gene>
<evidence type="ECO:0000313" key="1">
    <source>
        <dbReference type="EMBL" id="MBI3013900.1"/>
    </source>
</evidence>
<evidence type="ECO:0000313" key="2">
    <source>
        <dbReference type="Proteomes" id="UP000741360"/>
    </source>
</evidence>
<protein>
    <recommendedName>
        <fullName evidence="3">Tetratricopeptide repeat protein</fullName>
    </recommendedName>
</protein>
<name>A0A932LZQ8_UNCTE</name>
<dbReference type="AlphaFoldDB" id="A0A932LZQ8"/>
<dbReference type="Proteomes" id="UP000741360">
    <property type="component" value="Unassembled WGS sequence"/>
</dbReference>
<comment type="caution">
    <text evidence="1">The sequence shown here is derived from an EMBL/GenBank/DDBJ whole genome shotgun (WGS) entry which is preliminary data.</text>
</comment>
<accession>A0A932LZQ8</accession>
<feature type="non-terminal residue" evidence="1">
    <location>
        <position position="1"/>
    </location>
</feature>
<dbReference type="SUPFAM" id="SSF48452">
    <property type="entry name" value="TPR-like"/>
    <property type="match status" value="1"/>
</dbReference>